<accession>A0ABV4NIB2</accession>
<dbReference type="RefSeq" id="WP_372268389.1">
    <property type="nucleotide sequence ID" value="NZ_JBFRUW010000112.1"/>
</dbReference>
<organism evidence="2 3">
    <name type="scientific">Vibrio gallaecicus</name>
    <dbReference type="NCBI Taxonomy" id="552386"/>
    <lineage>
        <taxon>Bacteria</taxon>
        <taxon>Pseudomonadati</taxon>
        <taxon>Pseudomonadota</taxon>
        <taxon>Gammaproteobacteria</taxon>
        <taxon>Vibrionales</taxon>
        <taxon>Vibrionaceae</taxon>
        <taxon>Vibrio</taxon>
    </lineage>
</organism>
<dbReference type="EMBL" id="JBFRUW010000112">
    <property type="protein sequence ID" value="MFA0570709.1"/>
    <property type="molecule type" value="Genomic_DNA"/>
</dbReference>
<sequence length="158" mass="18126">MTEATQTPTLDLSPLLLPEAPNWWPIQWGWWSLAAAIIFSIAMTIFIIRRNKKKQASKRAALRLFSLSSQTLTPSSALELLRQAALSYYPRETIAPLSGNDWYAFLDEQLNQPLFGPKQALWQQALYQNKQNDSDEQLVQDCQLWIQKALPPKRGRRG</sequence>
<evidence type="ECO:0000313" key="3">
    <source>
        <dbReference type="Proteomes" id="UP001570417"/>
    </source>
</evidence>
<dbReference type="Pfam" id="PF14316">
    <property type="entry name" value="DUF4381"/>
    <property type="match status" value="1"/>
</dbReference>
<evidence type="ECO:0000313" key="2">
    <source>
        <dbReference type="EMBL" id="MFA0570709.1"/>
    </source>
</evidence>
<dbReference type="InterPro" id="IPR025489">
    <property type="entry name" value="DUF4381"/>
</dbReference>
<gene>
    <name evidence="2" type="ORF">AB4566_20855</name>
</gene>
<reference evidence="2 3" key="1">
    <citation type="journal article" date="2024" name="ISME J.">
        <title>Tailless and filamentous prophages are predominant in marine Vibrio.</title>
        <authorList>
            <person name="Steensen K."/>
            <person name="Seneca J."/>
            <person name="Bartlau N."/>
            <person name="Yu X.A."/>
            <person name="Hussain F.A."/>
            <person name="Polz M.F."/>
        </authorList>
    </citation>
    <scope>NUCLEOTIDE SEQUENCE [LARGE SCALE GENOMIC DNA]</scope>
    <source>
        <strain evidence="2 3">10N.222.51.A1</strain>
    </source>
</reference>
<keyword evidence="1" id="KW-0812">Transmembrane</keyword>
<proteinExistence type="predicted"/>
<evidence type="ECO:0000256" key="1">
    <source>
        <dbReference type="SAM" id="Phobius"/>
    </source>
</evidence>
<name>A0ABV4NIB2_9VIBR</name>
<keyword evidence="1" id="KW-1133">Transmembrane helix</keyword>
<protein>
    <submittedName>
        <fullName evidence="2">DUF4381 domain-containing protein</fullName>
    </submittedName>
</protein>
<comment type="caution">
    <text evidence="2">The sequence shown here is derived from an EMBL/GenBank/DDBJ whole genome shotgun (WGS) entry which is preliminary data.</text>
</comment>
<dbReference type="Proteomes" id="UP001570417">
    <property type="component" value="Unassembled WGS sequence"/>
</dbReference>
<keyword evidence="3" id="KW-1185">Reference proteome</keyword>
<keyword evidence="1" id="KW-0472">Membrane</keyword>
<feature type="transmembrane region" description="Helical" evidence="1">
    <location>
        <begin position="28"/>
        <end position="48"/>
    </location>
</feature>